<evidence type="ECO:0000313" key="4">
    <source>
        <dbReference type="WBParaSite" id="Pan_g14659.t1"/>
    </source>
</evidence>
<dbReference type="AlphaFoldDB" id="A0A7E4UZE6"/>
<dbReference type="InterPro" id="IPR045860">
    <property type="entry name" value="Snake_toxin-like_sf"/>
</dbReference>
<dbReference type="WBParaSite" id="Pan_g14659.t1">
    <property type="protein sequence ID" value="Pan_g14659.t1"/>
    <property type="gene ID" value="Pan_g14659"/>
</dbReference>
<organism evidence="3 4">
    <name type="scientific">Panagrellus redivivus</name>
    <name type="common">Microworm</name>
    <dbReference type="NCBI Taxonomy" id="6233"/>
    <lineage>
        <taxon>Eukaryota</taxon>
        <taxon>Metazoa</taxon>
        <taxon>Ecdysozoa</taxon>
        <taxon>Nematoda</taxon>
        <taxon>Chromadorea</taxon>
        <taxon>Rhabditida</taxon>
        <taxon>Tylenchina</taxon>
        <taxon>Panagrolaimomorpha</taxon>
        <taxon>Panagrolaimoidea</taxon>
        <taxon>Panagrolaimidae</taxon>
        <taxon>Panagrellus</taxon>
    </lineage>
</organism>
<accession>A0A7E4UZE6</accession>
<keyword evidence="2" id="KW-0732">Signal</keyword>
<reference evidence="4" key="2">
    <citation type="submission" date="2020-10" db="UniProtKB">
        <authorList>
            <consortium name="WormBaseParasite"/>
        </authorList>
    </citation>
    <scope>IDENTIFICATION</scope>
</reference>
<evidence type="ECO:0000256" key="2">
    <source>
        <dbReference type="SAM" id="SignalP"/>
    </source>
</evidence>
<feature type="compositionally biased region" description="Gly residues" evidence="1">
    <location>
        <begin position="163"/>
        <end position="178"/>
    </location>
</feature>
<feature type="compositionally biased region" description="Gly residues" evidence="1">
    <location>
        <begin position="144"/>
        <end position="155"/>
    </location>
</feature>
<dbReference type="SUPFAM" id="SSF57302">
    <property type="entry name" value="Snake toxin-like"/>
    <property type="match status" value="1"/>
</dbReference>
<sequence>MNFGLFLVFSAIVSLGSCLQCFTCEGKCGCRDPVAEQCPARTKCYTLKSLTNGNIVRKGCAPDCISINQNDRFCEQCDSDSCNSEQSLVSMNGVDECRDQPSPFRLPRPMAYQAPDKNDIGSGVGYQPSNIGSGSQYNPNSPGIGSGSQYGGVGTGSQYNPNGGIGSGSQYGGGGIGTGSQYNPNGGDFGGIGSGANPNAPGGYYPSPNVGANDGETRHRGQQPGAYPYGSYNDRNNNGGLGTGAVPYYNSAELHFGWISMTLSALFAFVFVL</sequence>
<evidence type="ECO:0000313" key="3">
    <source>
        <dbReference type="Proteomes" id="UP000492821"/>
    </source>
</evidence>
<keyword evidence="3" id="KW-1185">Reference proteome</keyword>
<reference evidence="3" key="1">
    <citation type="journal article" date="2013" name="Genetics">
        <title>The draft genome and transcriptome of Panagrellus redivivus are shaped by the harsh demands of a free-living lifestyle.</title>
        <authorList>
            <person name="Srinivasan J."/>
            <person name="Dillman A.R."/>
            <person name="Macchietto M.G."/>
            <person name="Heikkinen L."/>
            <person name="Lakso M."/>
            <person name="Fracchia K.M."/>
            <person name="Antoshechkin I."/>
            <person name="Mortazavi A."/>
            <person name="Wong G."/>
            <person name="Sternberg P.W."/>
        </authorList>
    </citation>
    <scope>NUCLEOTIDE SEQUENCE [LARGE SCALE GENOMIC DNA]</scope>
    <source>
        <strain evidence="3">MT8872</strain>
    </source>
</reference>
<dbReference type="Proteomes" id="UP000492821">
    <property type="component" value="Unassembled WGS sequence"/>
</dbReference>
<feature type="compositionally biased region" description="Polar residues" evidence="1">
    <location>
        <begin position="127"/>
        <end position="140"/>
    </location>
</feature>
<feature type="chain" id="PRO_5028819614" evidence="2">
    <location>
        <begin position="19"/>
        <end position="273"/>
    </location>
</feature>
<feature type="signal peptide" evidence="2">
    <location>
        <begin position="1"/>
        <end position="18"/>
    </location>
</feature>
<name>A0A7E4UZE6_PANRE</name>
<evidence type="ECO:0000256" key="1">
    <source>
        <dbReference type="SAM" id="MobiDB-lite"/>
    </source>
</evidence>
<protein>
    <submittedName>
        <fullName evidence="4">Uncharacterized protein</fullName>
    </submittedName>
</protein>
<feature type="region of interest" description="Disordered" evidence="1">
    <location>
        <begin position="114"/>
        <end position="233"/>
    </location>
</feature>
<proteinExistence type="predicted"/>